<dbReference type="PANTHER" id="PTHR30441">
    <property type="entry name" value="DUF748 DOMAIN-CONTAINING PROTEIN"/>
    <property type="match status" value="1"/>
</dbReference>
<name>A0A5P2G4K6_9BACT</name>
<evidence type="ECO:0000256" key="1">
    <source>
        <dbReference type="SAM" id="MobiDB-lite"/>
    </source>
</evidence>
<dbReference type="Pfam" id="PF05170">
    <property type="entry name" value="AsmA"/>
    <property type="match status" value="1"/>
</dbReference>
<dbReference type="OrthoDB" id="1489065at2"/>
<dbReference type="GO" id="GO:0005886">
    <property type="term" value="C:plasma membrane"/>
    <property type="evidence" value="ECO:0007669"/>
    <property type="project" value="TreeGrafter"/>
</dbReference>
<dbReference type="GO" id="GO:0090313">
    <property type="term" value="P:regulation of protein targeting to membrane"/>
    <property type="evidence" value="ECO:0007669"/>
    <property type="project" value="TreeGrafter"/>
</dbReference>
<dbReference type="InterPro" id="IPR052894">
    <property type="entry name" value="AsmA-related"/>
</dbReference>
<evidence type="ECO:0000313" key="4">
    <source>
        <dbReference type="EMBL" id="QES90455.1"/>
    </source>
</evidence>
<keyword evidence="2" id="KW-0472">Membrane</keyword>
<evidence type="ECO:0000313" key="5">
    <source>
        <dbReference type="Proteomes" id="UP000292424"/>
    </source>
</evidence>
<accession>A0A5P2G4K6</accession>
<dbReference type="KEGG" id="arac:E0W69_017935"/>
<gene>
    <name evidence="4" type="ORF">E0W69_017935</name>
</gene>
<dbReference type="InterPro" id="IPR007844">
    <property type="entry name" value="AsmA"/>
</dbReference>
<sequence length="843" mass="93579">MTSRASKIWKRIGIIFGSVIVLIVLVLSIGSWYISSHKEKIKNLIVEEVRKKVHGTFEMGDLSVSIWRDFPRLQVGITNVILKDSIIQKPIIQIGHLYTNVNVLKLLFGKAKINQLNIEDGQIQLLTNKDGYTNTSIFNNNDTTSKNESSDKKETELPINSINLRNVQFVLDDQHGNKFYGIKIIRLKGEFTKPDSNYAIRLNMDTYIQGMGFVTKNGFFFRKKYLSANWKEMHFNPRNGDLTFASSPVFIDHHIFNIGGGFNFSADSATSKLDLTVQSSQTTFKDCASILADNIQHSLSLYKLEGPIDVEATLKGSLKQSTPTIHLRASAPNNTIKLPSDVILDSVRFVGYYNNQLDVKKEPTDPNSGISFKGFGASWNGVPLIGDKIHVVNLSIPIINLKIHSEGELSNLNSQFNLVSLKFLGGHARLDIGYDGRAESVNDIIQNFAGKLVVSNGKAVYVPKGLKFEECNGAIIFGSNALTVNNLTASLNGNKVYVNIKGKASDLNAKNPVKSWLICDVHAPTLNLAYFKSLFGSTSSSATSSSNKSRPKSTKTNSSQLGSASLNIDDILEKGDFNLNLRSENIIYNNFKATNLISKIRFSNNSWTLGQFSLNHAEGKMNLHGTVIPISATRNNADFVLDFNKVNIQKLFYGFNNFGIDNISYKNIKGLFTSNLNLSTVINNDGNIIPRTTVGWINFNLSNGELINFPPLLSIQKYVFKNRDLNDVKFATITNKIKVDKGDFYINKMEIASTVLRLFVNGIYSPNGNTDLSIQVPFASLIKKKSKQESLEKTGDPEKAGASVYLRATNKDGGPIGVKLDVFKKLRKDEISERMAKEGILQN</sequence>
<organism evidence="4 5">
    <name type="scientific">Rhizosphaericola mali</name>
    <dbReference type="NCBI Taxonomy" id="2545455"/>
    <lineage>
        <taxon>Bacteria</taxon>
        <taxon>Pseudomonadati</taxon>
        <taxon>Bacteroidota</taxon>
        <taxon>Chitinophagia</taxon>
        <taxon>Chitinophagales</taxon>
        <taxon>Chitinophagaceae</taxon>
        <taxon>Rhizosphaericola</taxon>
    </lineage>
</organism>
<protein>
    <recommendedName>
        <fullName evidence="3">AsmA domain-containing protein</fullName>
    </recommendedName>
</protein>
<feature type="compositionally biased region" description="Low complexity" evidence="1">
    <location>
        <begin position="538"/>
        <end position="559"/>
    </location>
</feature>
<dbReference type="EMBL" id="CP044016">
    <property type="protein sequence ID" value="QES90455.1"/>
    <property type="molecule type" value="Genomic_DNA"/>
</dbReference>
<feature type="transmembrane region" description="Helical" evidence="2">
    <location>
        <begin position="12"/>
        <end position="34"/>
    </location>
</feature>
<evidence type="ECO:0000256" key="2">
    <source>
        <dbReference type="SAM" id="Phobius"/>
    </source>
</evidence>
<keyword evidence="2" id="KW-1133">Transmembrane helix</keyword>
<keyword evidence="2" id="KW-0812">Transmembrane</keyword>
<evidence type="ECO:0000259" key="3">
    <source>
        <dbReference type="Pfam" id="PF05170"/>
    </source>
</evidence>
<dbReference type="AlphaFoldDB" id="A0A5P2G4K6"/>
<feature type="domain" description="AsmA" evidence="3">
    <location>
        <begin position="7"/>
        <end position="180"/>
    </location>
</feature>
<dbReference type="Proteomes" id="UP000292424">
    <property type="component" value="Chromosome"/>
</dbReference>
<feature type="region of interest" description="Disordered" evidence="1">
    <location>
        <begin position="538"/>
        <end position="561"/>
    </location>
</feature>
<keyword evidence="5" id="KW-1185">Reference proteome</keyword>
<proteinExistence type="predicted"/>
<reference evidence="4 5" key="1">
    <citation type="submission" date="2019-09" db="EMBL/GenBank/DDBJ databases">
        <title>Complete genome sequence of Arachidicoccus sp. B3-10 isolated from apple orchard soil.</title>
        <authorList>
            <person name="Kim H.S."/>
            <person name="Han K.-I."/>
            <person name="Suh M.K."/>
            <person name="Lee K.C."/>
            <person name="Eom M.K."/>
            <person name="Kim J.-S."/>
            <person name="Kang S.W."/>
            <person name="Sin Y."/>
            <person name="Lee J.-S."/>
        </authorList>
    </citation>
    <scope>NUCLEOTIDE SEQUENCE [LARGE SCALE GENOMIC DNA]</scope>
    <source>
        <strain evidence="4 5">B3-10</strain>
    </source>
</reference>
<dbReference type="RefSeq" id="WP_131331436.1">
    <property type="nucleotide sequence ID" value="NZ_CP044016.1"/>
</dbReference>
<dbReference type="PANTHER" id="PTHR30441:SF8">
    <property type="entry name" value="DUF748 DOMAIN-CONTAINING PROTEIN"/>
    <property type="match status" value="1"/>
</dbReference>